<keyword evidence="1" id="KW-0732">Signal</keyword>
<sequence length="148" mass="17270">MKKSLFLLVSLFAISSSFSQENEVRKCIDDFFIAFHLKDTTQLKKMCHEEIIMCTVSTKNKGTKLKNDGFDVFLKSIASIPSNVIFLEKLLDYRIEIDGDLAHVWTPYEFFVNEKLSHQGVNSFTLIKEYDNLWKIVYIIDTRKMKSL</sequence>
<reference evidence="2" key="1">
    <citation type="submission" date="2021-12" db="EMBL/GenBank/DDBJ databases">
        <authorList>
            <person name="Cha I.-T."/>
            <person name="Lee K.-E."/>
            <person name="Park S.-J."/>
        </authorList>
    </citation>
    <scope>NUCLEOTIDE SEQUENCE</scope>
    <source>
        <strain evidence="2">YSM-43</strain>
    </source>
</reference>
<dbReference type="InterPro" id="IPR032710">
    <property type="entry name" value="NTF2-like_dom_sf"/>
</dbReference>
<accession>A0ABY4HL11</accession>
<dbReference type="RefSeq" id="WP_045971495.1">
    <property type="nucleotide sequence ID" value="NZ_CP090145.1"/>
</dbReference>
<keyword evidence="3" id="KW-1185">Reference proteome</keyword>
<evidence type="ECO:0000313" key="2">
    <source>
        <dbReference type="EMBL" id="UOX33385.1"/>
    </source>
</evidence>
<dbReference type="EMBL" id="CP090145">
    <property type="protein sequence ID" value="UOX33385.1"/>
    <property type="molecule type" value="Genomic_DNA"/>
</dbReference>
<organism evidence="2 3">
    <name type="scientific">Flavobacterium sediminilitoris</name>
    <dbReference type="NCBI Taxonomy" id="2024526"/>
    <lineage>
        <taxon>Bacteria</taxon>
        <taxon>Pseudomonadati</taxon>
        <taxon>Bacteroidota</taxon>
        <taxon>Flavobacteriia</taxon>
        <taxon>Flavobacteriales</taxon>
        <taxon>Flavobacteriaceae</taxon>
        <taxon>Flavobacterium</taxon>
    </lineage>
</organism>
<reference evidence="2" key="2">
    <citation type="submission" date="2022-04" db="EMBL/GenBank/DDBJ databases">
        <title>Complete Genome Sequence of Flavobacterium sediminilitoris YSM-43, Isolated from a Tidal Sediment.</title>
        <authorList>
            <person name="Lee P.A."/>
        </authorList>
    </citation>
    <scope>NUCLEOTIDE SEQUENCE</scope>
    <source>
        <strain evidence="2">YSM-43</strain>
    </source>
</reference>
<evidence type="ECO:0000313" key="3">
    <source>
        <dbReference type="Proteomes" id="UP000830454"/>
    </source>
</evidence>
<proteinExistence type="predicted"/>
<feature type="signal peptide" evidence="1">
    <location>
        <begin position="1"/>
        <end position="19"/>
    </location>
</feature>
<name>A0ABY4HL11_9FLAO</name>
<dbReference type="SUPFAM" id="SSF54427">
    <property type="entry name" value="NTF2-like"/>
    <property type="match status" value="1"/>
</dbReference>
<dbReference type="Gene3D" id="3.10.450.50">
    <property type="match status" value="1"/>
</dbReference>
<protein>
    <submittedName>
        <fullName evidence="2">Nuclear transport factor 2 family protein</fullName>
    </submittedName>
</protein>
<feature type="chain" id="PRO_5046014512" evidence="1">
    <location>
        <begin position="20"/>
        <end position="148"/>
    </location>
</feature>
<dbReference type="Proteomes" id="UP000830454">
    <property type="component" value="Chromosome"/>
</dbReference>
<evidence type="ECO:0000256" key="1">
    <source>
        <dbReference type="SAM" id="SignalP"/>
    </source>
</evidence>
<gene>
    <name evidence="2" type="ORF">LXD69_15245</name>
</gene>